<evidence type="ECO:0000313" key="3">
    <source>
        <dbReference type="EMBL" id="KAF2731955.1"/>
    </source>
</evidence>
<keyword evidence="4" id="KW-1185">Reference proteome</keyword>
<dbReference type="PANTHER" id="PTHR21974:SF2">
    <property type="entry name" value="RE15880P"/>
    <property type="match status" value="1"/>
</dbReference>
<reference evidence="3" key="1">
    <citation type="journal article" date="2020" name="Stud. Mycol.">
        <title>101 Dothideomycetes genomes: a test case for predicting lifestyles and emergence of pathogens.</title>
        <authorList>
            <person name="Haridas S."/>
            <person name="Albert R."/>
            <person name="Binder M."/>
            <person name="Bloem J."/>
            <person name="Labutti K."/>
            <person name="Salamov A."/>
            <person name="Andreopoulos B."/>
            <person name="Baker S."/>
            <person name="Barry K."/>
            <person name="Bills G."/>
            <person name="Bluhm B."/>
            <person name="Cannon C."/>
            <person name="Castanera R."/>
            <person name="Culley D."/>
            <person name="Daum C."/>
            <person name="Ezra D."/>
            <person name="Gonzalez J."/>
            <person name="Henrissat B."/>
            <person name="Kuo A."/>
            <person name="Liang C."/>
            <person name="Lipzen A."/>
            <person name="Lutzoni F."/>
            <person name="Magnuson J."/>
            <person name="Mondo S."/>
            <person name="Nolan M."/>
            <person name="Ohm R."/>
            <person name="Pangilinan J."/>
            <person name="Park H.-J."/>
            <person name="Ramirez L."/>
            <person name="Alfaro M."/>
            <person name="Sun H."/>
            <person name="Tritt A."/>
            <person name="Yoshinaga Y."/>
            <person name="Zwiers L.-H."/>
            <person name="Turgeon B."/>
            <person name="Goodwin S."/>
            <person name="Spatafora J."/>
            <person name="Crous P."/>
            <person name="Grigoriev I."/>
        </authorList>
    </citation>
    <scope>NUCLEOTIDE SEQUENCE</scope>
    <source>
        <strain evidence="3">CBS 125425</strain>
    </source>
</reference>
<dbReference type="PANTHER" id="PTHR21974">
    <property type="entry name" value="RE15880P"/>
    <property type="match status" value="1"/>
</dbReference>
<comment type="caution">
    <text evidence="3">The sequence shown here is derived from an EMBL/GenBank/DDBJ whole genome shotgun (WGS) entry which is preliminary data.</text>
</comment>
<evidence type="ECO:0000256" key="2">
    <source>
        <dbReference type="SAM" id="MobiDB-lite"/>
    </source>
</evidence>
<protein>
    <submittedName>
        <fullName evidence="3">Uncharacterized protein</fullName>
    </submittedName>
</protein>
<name>A0A9P4V156_9PLEO</name>
<feature type="region of interest" description="Disordered" evidence="2">
    <location>
        <begin position="349"/>
        <end position="381"/>
    </location>
</feature>
<dbReference type="AlphaFoldDB" id="A0A9P4V156"/>
<organism evidence="3 4">
    <name type="scientific">Polyplosphaeria fusca</name>
    <dbReference type="NCBI Taxonomy" id="682080"/>
    <lineage>
        <taxon>Eukaryota</taxon>
        <taxon>Fungi</taxon>
        <taxon>Dikarya</taxon>
        <taxon>Ascomycota</taxon>
        <taxon>Pezizomycotina</taxon>
        <taxon>Dothideomycetes</taxon>
        <taxon>Pleosporomycetidae</taxon>
        <taxon>Pleosporales</taxon>
        <taxon>Tetraplosphaeriaceae</taxon>
        <taxon>Polyplosphaeria</taxon>
    </lineage>
</organism>
<accession>A0A9P4V156</accession>
<evidence type="ECO:0000256" key="1">
    <source>
        <dbReference type="SAM" id="Coils"/>
    </source>
</evidence>
<dbReference type="EMBL" id="ML996186">
    <property type="protein sequence ID" value="KAF2731955.1"/>
    <property type="molecule type" value="Genomic_DNA"/>
</dbReference>
<proteinExistence type="predicted"/>
<sequence>MSTTIQSLILSASARNTQLLSALRETDTAASQLYQQDTYISDLNAQLARAAAHVKQLESQTASELADHKKYSESTFSRLAHKASGRADRFAAKAAKEEREYFDALQAQKPAQDQLAYLRQLKVEAEVQKLQFEVEARRHEDVQRELDALYASIFEGPTPGFAEEDEREGGVAAARMQCREVAKRLEREKHVAFLLEKLRVQMQGARRQLDNAHWASQMDMLGGGTYSSMKKRNHLELAESSLHSARLLQEQVRQVDAGVAELGPMNIASGSIWGDVVFDNIWSDMGMHDKIKDSERQLDRALQRLAANAQTMQGRIRDVEGELQRASQTLQKRREELQKAREEAFARVARGEQIEGADAQLPSSLDPPPPLEDEAPPAYSA</sequence>
<feature type="coiled-coil region" evidence="1">
    <location>
        <begin position="291"/>
        <end position="347"/>
    </location>
</feature>
<dbReference type="OrthoDB" id="2562743at2759"/>
<keyword evidence="1" id="KW-0175">Coiled coil</keyword>
<evidence type="ECO:0000313" key="4">
    <source>
        <dbReference type="Proteomes" id="UP000799444"/>
    </source>
</evidence>
<dbReference type="Proteomes" id="UP000799444">
    <property type="component" value="Unassembled WGS sequence"/>
</dbReference>
<gene>
    <name evidence="3" type="ORF">EJ04DRAFT_514240</name>
</gene>